<accession>A0A4V4HMA3</accession>
<keyword evidence="1" id="KW-1133">Transmembrane helix</keyword>
<protein>
    <submittedName>
        <fullName evidence="2">Uncharacterized protein</fullName>
    </submittedName>
</protein>
<evidence type="ECO:0000256" key="1">
    <source>
        <dbReference type="SAM" id="Phobius"/>
    </source>
</evidence>
<proteinExistence type="predicted"/>
<reference evidence="2 3" key="1">
    <citation type="submission" date="2019-04" db="EMBL/GenBank/DDBJ databases">
        <title>Genome sequence of strain shin9-1.</title>
        <authorList>
            <person name="Gao J."/>
            <person name="Sun J."/>
        </authorList>
    </citation>
    <scope>NUCLEOTIDE SEQUENCE [LARGE SCALE GENOMIC DNA]</scope>
    <source>
        <strain evidence="3">shin9-1</strain>
    </source>
</reference>
<feature type="transmembrane region" description="Helical" evidence="1">
    <location>
        <begin position="6"/>
        <end position="28"/>
    </location>
</feature>
<sequence>MFTGAGLQPLVSVVLMVYRLNQLLIIYIRHLYMLEKRRRHYLAEFYGANDNPHARYGKANLVARAIYPRAAGVKSFCSLQVRIVGLHEGGAIVQSSAIEFLPDHFYLCLGDQEIFFTCAKKLVVKADMFVTFAQPESLELIEALRRLSFPLATLRTMKGRCESVIEARINRKKRAN</sequence>
<dbReference type="RefSeq" id="WP_136599407.1">
    <property type="nucleotide sequence ID" value="NZ_STGV01000005.1"/>
</dbReference>
<evidence type="ECO:0000313" key="2">
    <source>
        <dbReference type="EMBL" id="THV21356.1"/>
    </source>
</evidence>
<comment type="caution">
    <text evidence="2">The sequence shown here is derived from an EMBL/GenBank/DDBJ whole genome shotgun (WGS) entry which is preliminary data.</text>
</comment>
<dbReference type="EMBL" id="STGV01000005">
    <property type="protein sequence ID" value="THV21356.1"/>
    <property type="molecule type" value="Genomic_DNA"/>
</dbReference>
<gene>
    <name evidence="2" type="ORF">FAA97_15155</name>
</gene>
<dbReference type="Proteomes" id="UP000308828">
    <property type="component" value="Unassembled WGS sequence"/>
</dbReference>
<evidence type="ECO:0000313" key="3">
    <source>
        <dbReference type="Proteomes" id="UP000308828"/>
    </source>
</evidence>
<name>A0A4V4HMA3_9HYPH</name>
<keyword evidence="3" id="KW-1185">Reference proteome</keyword>
<keyword evidence="1" id="KW-0472">Membrane</keyword>
<keyword evidence="1" id="KW-0812">Transmembrane</keyword>
<dbReference type="OrthoDB" id="8371616at2"/>
<organism evidence="2 3">
    <name type="scientific">Peteryoungia ipomoeae</name>
    <dbReference type="NCBI Taxonomy" id="1210932"/>
    <lineage>
        <taxon>Bacteria</taxon>
        <taxon>Pseudomonadati</taxon>
        <taxon>Pseudomonadota</taxon>
        <taxon>Alphaproteobacteria</taxon>
        <taxon>Hyphomicrobiales</taxon>
        <taxon>Rhizobiaceae</taxon>
        <taxon>Peteryoungia</taxon>
    </lineage>
</organism>
<dbReference type="AlphaFoldDB" id="A0A4V4HMA3"/>